<keyword evidence="8 13" id="KW-0401">Integrin</keyword>
<feature type="domain" description="Integrin alpha first immunoglubulin-like" evidence="14">
    <location>
        <begin position="481"/>
        <end position="633"/>
    </location>
</feature>
<keyword evidence="9 13" id="KW-0472">Membrane</keyword>
<feature type="repeat" description="FG-GAP" evidence="12">
    <location>
        <begin position="372"/>
        <end position="430"/>
    </location>
</feature>
<feature type="transmembrane region" description="Helical" evidence="13">
    <location>
        <begin position="1039"/>
        <end position="1060"/>
    </location>
</feature>
<dbReference type="SUPFAM" id="SSF69318">
    <property type="entry name" value="Integrin alpha N-terminal domain"/>
    <property type="match status" value="1"/>
</dbReference>
<name>A0ABM1E951_PRICU</name>
<evidence type="ECO:0000259" key="14">
    <source>
        <dbReference type="Pfam" id="PF08441"/>
    </source>
</evidence>
<keyword evidence="10 13" id="KW-0675">Receptor</keyword>
<reference evidence="18" key="1">
    <citation type="submission" date="2025-08" db="UniProtKB">
        <authorList>
            <consortium name="RefSeq"/>
        </authorList>
    </citation>
    <scope>IDENTIFICATION</scope>
</reference>
<keyword evidence="3 13" id="KW-0812">Transmembrane</keyword>
<dbReference type="Gene3D" id="2.60.40.1530">
    <property type="entry name" value="ntegrin, alpha v. Chain A, domain 4"/>
    <property type="match status" value="1"/>
</dbReference>
<evidence type="ECO:0000256" key="3">
    <source>
        <dbReference type="ARBA" id="ARBA00022692"/>
    </source>
</evidence>
<dbReference type="InterPro" id="IPR013519">
    <property type="entry name" value="Int_alpha_beta-p"/>
</dbReference>
<evidence type="ECO:0000256" key="12">
    <source>
        <dbReference type="PROSITE-ProRule" id="PRU00803"/>
    </source>
</evidence>
<keyword evidence="17" id="KW-1185">Reference proteome</keyword>
<dbReference type="Gene3D" id="2.60.40.1460">
    <property type="entry name" value="Integrin domains. Chain A, domain 2"/>
    <property type="match status" value="1"/>
</dbReference>
<dbReference type="Pfam" id="PF01839">
    <property type="entry name" value="FG-GAP"/>
    <property type="match status" value="2"/>
</dbReference>
<dbReference type="PANTHER" id="PTHR23220:SF134">
    <property type="entry name" value="INTEGRIN ALPHA-2 DOMAIN-CONTAINING PROTEIN"/>
    <property type="match status" value="1"/>
</dbReference>
<keyword evidence="6 13" id="KW-0130">Cell adhesion</keyword>
<dbReference type="InterPro" id="IPR048285">
    <property type="entry name" value="Integrin_alpha_Ig-like_2"/>
</dbReference>
<dbReference type="Proteomes" id="UP000695022">
    <property type="component" value="Unplaced"/>
</dbReference>
<feature type="domain" description="Integrin alpha third immunoglobulin-like" evidence="16">
    <location>
        <begin position="819"/>
        <end position="997"/>
    </location>
</feature>
<dbReference type="SMART" id="SM00191">
    <property type="entry name" value="Int_alpha"/>
    <property type="match status" value="5"/>
</dbReference>
<keyword evidence="7 13" id="KW-1133">Transmembrane helix</keyword>
<feature type="repeat" description="FG-GAP" evidence="12">
    <location>
        <begin position="310"/>
        <end position="370"/>
    </location>
</feature>
<dbReference type="InterPro" id="IPR032695">
    <property type="entry name" value="Integrin_dom_sf"/>
</dbReference>
<evidence type="ECO:0000256" key="13">
    <source>
        <dbReference type="RuleBase" id="RU003762"/>
    </source>
</evidence>
<dbReference type="PANTHER" id="PTHR23220">
    <property type="entry name" value="INTEGRIN ALPHA"/>
    <property type="match status" value="1"/>
</dbReference>
<keyword evidence="5" id="KW-0677">Repeat</keyword>
<dbReference type="Gene3D" id="2.60.40.1510">
    <property type="entry name" value="ntegrin, alpha v. Chain A, domain 3"/>
    <property type="match status" value="1"/>
</dbReference>
<evidence type="ECO:0000256" key="2">
    <source>
        <dbReference type="ARBA" id="ARBA00008054"/>
    </source>
</evidence>
<dbReference type="InterPro" id="IPR013517">
    <property type="entry name" value="FG-GAP"/>
</dbReference>
<evidence type="ECO:0000256" key="10">
    <source>
        <dbReference type="ARBA" id="ARBA00023170"/>
    </source>
</evidence>
<accession>A0ABM1E951</accession>
<keyword evidence="4 13" id="KW-0732">Signal</keyword>
<evidence type="ECO:0000313" key="17">
    <source>
        <dbReference type="Proteomes" id="UP000695022"/>
    </source>
</evidence>
<evidence type="ECO:0000313" key="18">
    <source>
        <dbReference type="RefSeq" id="XP_014668722.1"/>
    </source>
</evidence>
<evidence type="ECO:0000256" key="4">
    <source>
        <dbReference type="ARBA" id="ARBA00022729"/>
    </source>
</evidence>
<comment type="similarity">
    <text evidence="2 13">Belongs to the integrin alpha chain family.</text>
</comment>
<organism evidence="17 18">
    <name type="scientific">Priapulus caudatus</name>
    <name type="common">Priapulid worm</name>
    <dbReference type="NCBI Taxonomy" id="37621"/>
    <lineage>
        <taxon>Eukaryota</taxon>
        <taxon>Metazoa</taxon>
        <taxon>Ecdysozoa</taxon>
        <taxon>Scalidophora</taxon>
        <taxon>Priapulida</taxon>
        <taxon>Priapulimorpha</taxon>
        <taxon>Priapulimorphida</taxon>
        <taxon>Priapulidae</taxon>
        <taxon>Priapulus</taxon>
    </lineage>
</organism>
<dbReference type="InterPro" id="IPR028994">
    <property type="entry name" value="Integrin_alpha_N"/>
</dbReference>
<evidence type="ECO:0000256" key="7">
    <source>
        <dbReference type="ARBA" id="ARBA00022989"/>
    </source>
</evidence>
<dbReference type="Gene3D" id="2.130.10.130">
    <property type="entry name" value="Integrin alpha, N-terminal"/>
    <property type="match status" value="1"/>
</dbReference>
<feature type="signal peptide" evidence="13">
    <location>
        <begin position="1"/>
        <end position="26"/>
    </location>
</feature>
<feature type="repeat" description="FG-GAP" evidence="12">
    <location>
        <begin position="242"/>
        <end position="298"/>
    </location>
</feature>
<feature type="chain" id="PRO_5044970237" evidence="13">
    <location>
        <begin position="27"/>
        <end position="1099"/>
    </location>
</feature>
<evidence type="ECO:0000256" key="8">
    <source>
        <dbReference type="ARBA" id="ARBA00023037"/>
    </source>
</evidence>
<keyword evidence="11" id="KW-0325">Glycoprotein</keyword>
<feature type="repeat" description="FG-GAP" evidence="12">
    <location>
        <begin position="434"/>
        <end position="496"/>
    </location>
</feature>
<evidence type="ECO:0000259" key="16">
    <source>
        <dbReference type="Pfam" id="PF20806"/>
    </source>
</evidence>
<gene>
    <name evidence="18" type="primary">LOC106809984</name>
</gene>
<protein>
    <submittedName>
        <fullName evidence="18">Integrin alpha-9-like</fullName>
    </submittedName>
</protein>
<dbReference type="Pfam" id="PF20806">
    <property type="entry name" value="Integrin_A_Ig_3"/>
    <property type="match status" value="1"/>
</dbReference>
<dbReference type="GeneID" id="106809984"/>
<proteinExistence type="inferred from homology"/>
<evidence type="ECO:0000256" key="6">
    <source>
        <dbReference type="ARBA" id="ARBA00022889"/>
    </source>
</evidence>
<dbReference type="RefSeq" id="XP_014668722.1">
    <property type="nucleotide sequence ID" value="XM_014813236.1"/>
</dbReference>
<feature type="domain" description="Integrin alpha second immunoglobulin-like" evidence="15">
    <location>
        <begin position="634"/>
        <end position="701"/>
    </location>
</feature>
<evidence type="ECO:0000256" key="9">
    <source>
        <dbReference type="ARBA" id="ARBA00023136"/>
    </source>
</evidence>
<evidence type="ECO:0000259" key="15">
    <source>
        <dbReference type="Pfam" id="PF20805"/>
    </source>
</evidence>
<dbReference type="SUPFAM" id="SSF69179">
    <property type="entry name" value="Integrin domains"/>
    <property type="match status" value="3"/>
</dbReference>
<dbReference type="InterPro" id="IPR048286">
    <property type="entry name" value="Integrin_alpha_Ig-like_3"/>
</dbReference>
<comment type="subcellular location">
    <subcellularLocation>
        <location evidence="1 13">Membrane</location>
        <topology evidence="1 13">Single-pass type I membrane protein</topology>
    </subcellularLocation>
</comment>
<dbReference type="InterPro" id="IPR000413">
    <property type="entry name" value="Integrin_alpha"/>
</dbReference>
<evidence type="ECO:0000256" key="1">
    <source>
        <dbReference type="ARBA" id="ARBA00004479"/>
    </source>
</evidence>
<sequence length="1099" mass="122087">MCQFSLVASAVCVAIAFTLLTDSTGAYNLDVDNAIIFHSGKRDVFFGYSVALLRRNEANDRYWLLAGTPKYVNKNPVLDGSVTGDVYICTEHNATCSMLLINETRVQRKRVYLFNNTEYVDIIENKNGQFLGGSMDATDDMITVCGHLWRNRRRRLNYVNGLCFYIDPSTRGRWRIIPNSPLWIKRLQGKDTYYQYFLAVAGFSVHITQDSNKEILFGVPGADNFRGTAIASKYGNESFLDIPLAPSHYFDTSSYFGYSTTSGKLTQDSLTYYAAGAPRLHNHGEVFVYRTEYLHNRTDITTRPGIQIVKRFMGDHPSPQFGEYFGAAVCAVDINGDSMDDLLVGAPQYSVIGDEGRVYVYITEGLGIYSSHIKPLSGGNQPGSRFGSAISTIGDINRDGYSDVAIGAPYENNRVGAVYIYHGAARGIYPRYRQRIGGEDISPVTRSFGWSLSRGLDIDNNLYPDIAVGAYESDQAILLKARPIIAMQATLAFNPEWIPRNLSDSVGSNLEIRICFQFYEKDIKLVAHGVEYTVTSDANYNRTSAIPRATFHDGKQWTNTITEQIMVNNTKPASCATHTLHINNETQDLLNALVFSVSYELTQQTKPPCRTVCPMLDANKPNSLIKRVFFTRDCGSDSMCVSDLVLNSTVEFADRRKRLQLTAGRDTGFSIRVTLRNDGEDAYNTMLVLAISTALTIGRVTSFGQVPVTCILDFNVADEGDEESDQLDDDEEQVEKMMAPLGDKSKAITYCLAGNPLISGQTVECLMEIELATEHGSYPSEAVIELNAITASTEENATTFDNNVSHTIHLQYLVDMAASGISIPEQLSIDNTAGSNFSSNQRNITHLFDVHNNGPTSVNMSQVVIKLPFYASGVEHQIIILRGVQMKNNNFTSTPVTCVGHKRYIHYKVRANSENGHRNLINDDHDEDKAHELNTAGSRIVTLGCDVVRCIRITCDISSLDAGESNYIAIHMELMLDHIEKLKAKISEINYISEAAVILDGAGFNIIQPDHHLPDTAKITTILNYTVELVGLAAFDKRVVIGVGVGAALLALIIIIFILVKCNFFKRPEMERLRELRKESVTSRIELMEEEQQNDGLSD</sequence>
<dbReference type="Pfam" id="PF08441">
    <property type="entry name" value="Integrin_A_Ig_1"/>
    <property type="match status" value="1"/>
</dbReference>
<evidence type="ECO:0000256" key="11">
    <source>
        <dbReference type="ARBA" id="ARBA00023180"/>
    </source>
</evidence>
<evidence type="ECO:0000256" key="5">
    <source>
        <dbReference type="ARBA" id="ARBA00022737"/>
    </source>
</evidence>
<dbReference type="PROSITE" id="PS51470">
    <property type="entry name" value="FG_GAP"/>
    <property type="match status" value="4"/>
</dbReference>
<dbReference type="Gene3D" id="1.20.5.930">
    <property type="entry name" value="Bicelle-embedded integrin alpha(iib) transmembrane segment"/>
    <property type="match status" value="1"/>
</dbReference>
<dbReference type="PRINTS" id="PR01185">
    <property type="entry name" value="INTEGRINA"/>
</dbReference>
<dbReference type="Pfam" id="PF20805">
    <property type="entry name" value="Integrin_A_Ig_2"/>
    <property type="match status" value="1"/>
</dbReference>
<dbReference type="InterPro" id="IPR013649">
    <property type="entry name" value="Integrin_alpha_Ig-like_1"/>
</dbReference>